<feature type="domain" description="Protein FecR C-terminal" evidence="3">
    <location>
        <begin position="223"/>
        <end position="282"/>
    </location>
</feature>
<feature type="domain" description="FecR protein" evidence="2">
    <location>
        <begin position="78"/>
        <end position="177"/>
    </location>
</feature>
<reference evidence="4" key="1">
    <citation type="submission" date="2023-08" db="EMBL/GenBank/DDBJ databases">
        <title>Emergence of clinically-relevant ST2 carbapenem-resistant Acinetobacter baumannii strains in hospital sewages in Zhejiang, East of China.</title>
        <authorList>
            <person name="Kaichao C."/>
            <person name="Zhang R."/>
        </authorList>
    </citation>
    <scope>NUCLEOTIDE SEQUENCE</scope>
    <source>
        <strain evidence="4">M-RB-37</strain>
    </source>
</reference>
<dbReference type="InterPro" id="IPR032508">
    <property type="entry name" value="FecR_C"/>
</dbReference>
<dbReference type="PANTHER" id="PTHR30273:SF2">
    <property type="entry name" value="PROTEIN FECR"/>
    <property type="match status" value="1"/>
</dbReference>
<dbReference type="Proteomes" id="UP001243844">
    <property type="component" value="Unassembled WGS sequence"/>
</dbReference>
<organism evidence="4 5">
    <name type="scientific">Acinetobacter rudis</name>
    <dbReference type="NCBI Taxonomy" id="632955"/>
    <lineage>
        <taxon>Bacteria</taxon>
        <taxon>Pseudomonadati</taxon>
        <taxon>Pseudomonadota</taxon>
        <taxon>Gammaproteobacteria</taxon>
        <taxon>Moraxellales</taxon>
        <taxon>Moraxellaceae</taxon>
        <taxon>Acinetobacter</taxon>
    </lineage>
</organism>
<keyword evidence="1" id="KW-0812">Transmembrane</keyword>
<feature type="transmembrane region" description="Helical" evidence="1">
    <location>
        <begin position="52"/>
        <end position="70"/>
    </location>
</feature>
<name>A0AAW8JCW4_9GAMM</name>
<dbReference type="EMBL" id="JAVIDL010000033">
    <property type="protein sequence ID" value="MDQ8936782.1"/>
    <property type="molecule type" value="Genomic_DNA"/>
</dbReference>
<evidence type="ECO:0000313" key="4">
    <source>
        <dbReference type="EMBL" id="MDQ8936782.1"/>
    </source>
</evidence>
<dbReference type="InterPro" id="IPR006860">
    <property type="entry name" value="FecR"/>
</dbReference>
<dbReference type="AlphaFoldDB" id="A0AAW8JCW4"/>
<dbReference type="PIRSF" id="PIRSF018266">
    <property type="entry name" value="FecR"/>
    <property type="match status" value="1"/>
</dbReference>
<gene>
    <name evidence="4" type="ORF">RFH47_13740</name>
</gene>
<evidence type="ECO:0000256" key="1">
    <source>
        <dbReference type="SAM" id="Phobius"/>
    </source>
</evidence>
<evidence type="ECO:0000259" key="2">
    <source>
        <dbReference type="Pfam" id="PF04773"/>
    </source>
</evidence>
<protein>
    <submittedName>
        <fullName evidence="4">FecR domain-containing protein</fullName>
    </submittedName>
</protein>
<dbReference type="Pfam" id="PF04773">
    <property type="entry name" value="FecR"/>
    <property type="match status" value="1"/>
</dbReference>
<sequence length="292" mass="33263">MKLKISHTISEPPNLQEVQRRLADFEDDVLPYLPSKEAILARAKQRQLKKKALGGTFLSLLAVLCGVYWYNPAYEHYQVKTLKGQQELFYLSDGTTIHLNTDTQIEVIEGLRSRVLVLQQGEASFHVAHSSSPILKRFERQFKVVAGDMQVIDIGTVFNVLKHNQTDATVAVEQGEVAVTTKGSNQNMIHLIQGQSLSNQKQQLSRVHQVDLYTVKAWQSGDIVFNQVPLLDAIKSFQRYTDFDVEIQNPALQTIRITGQFKAQNYQKFMQVLPIVVELNVEKLSDKKWKIK</sequence>
<dbReference type="Gene3D" id="3.55.50.30">
    <property type="match status" value="1"/>
</dbReference>
<evidence type="ECO:0000259" key="3">
    <source>
        <dbReference type="Pfam" id="PF16344"/>
    </source>
</evidence>
<dbReference type="Gene3D" id="2.60.120.1440">
    <property type="match status" value="1"/>
</dbReference>
<proteinExistence type="predicted"/>
<dbReference type="Pfam" id="PF16344">
    <property type="entry name" value="FecR_C"/>
    <property type="match status" value="1"/>
</dbReference>
<dbReference type="RefSeq" id="WP_308976924.1">
    <property type="nucleotide sequence ID" value="NZ_JAVIDL010000033.1"/>
</dbReference>
<comment type="caution">
    <text evidence="4">The sequence shown here is derived from an EMBL/GenBank/DDBJ whole genome shotgun (WGS) entry which is preliminary data.</text>
</comment>
<evidence type="ECO:0000313" key="5">
    <source>
        <dbReference type="Proteomes" id="UP001243844"/>
    </source>
</evidence>
<keyword evidence="1" id="KW-1133">Transmembrane helix</keyword>
<accession>A0AAW8JCW4</accession>
<dbReference type="GO" id="GO:0016989">
    <property type="term" value="F:sigma factor antagonist activity"/>
    <property type="evidence" value="ECO:0007669"/>
    <property type="project" value="TreeGrafter"/>
</dbReference>
<dbReference type="InterPro" id="IPR012373">
    <property type="entry name" value="Ferrdict_sens_TM"/>
</dbReference>
<dbReference type="PANTHER" id="PTHR30273">
    <property type="entry name" value="PERIPLASMIC SIGNAL SENSOR AND SIGMA FACTOR ACTIVATOR FECR-RELATED"/>
    <property type="match status" value="1"/>
</dbReference>
<keyword evidence="1" id="KW-0472">Membrane</keyword>